<feature type="domain" description="PAS" evidence="24">
    <location>
        <begin position="197"/>
        <end position="266"/>
    </location>
</feature>
<evidence type="ECO:0000256" key="15">
    <source>
        <dbReference type="ARBA" id="ARBA00023012"/>
    </source>
</evidence>
<keyword evidence="6" id="KW-0997">Cell inner membrane</keyword>
<dbReference type="FunFam" id="1.10.287.130:FF:000038">
    <property type="entry name" value="Sensory transduction histidine kinase"/>
    <property type="match status" value="1"/>
</dbReference>
<dbReference type="GO" id="GO:0005524">
    <property type="term" value="F:ATP binding"/>
    <property type="evidence" value="ECO:0007669"/>
    <property type="project" value="UniProtKB-KW"/>
</dbReference>
<dbReference type="SUPFAM" id="SSF52172">
    <property type="entry name" value="CheY-like"/>
    <property type="match status" value="1"/>
</dbReference>
<feature type="domain" description="PAC" evidence="25">
    <location>
        <begin position="397"/>
        <end position="449"/>
    </location>
</feature>
<evidence type="ECO:0000256" key="18">
    <source>
        <dbReference type="ARBA" id="ARBA00074306"/>
    </source>
</evidence>
<dbReference type="Gene3D" id="1.10.287.130">
    <property type="match status" value="1"/>
</dbReference>
<dbReference type="NCBIfam" id="TIGR00229">
    <property type="entry name" value="sensory_box"/>
    <property type="match status" value="8"/>
</dbReference>
<dbReference type="InterPro" id="IPR035909">
    <property type="entry name" value="CheB_C"/>
</dbReference>
<keyword evidence="7 19" id="KW-0597">Phosphoprotein</keyword>
<evidence type="ECO:0000256" key="5">
    <source>
        <dbReference type="ARBA" id="ARBA00022475"/>
    </source>
</evidence>
<feature type="domain" description="PAC" evidence="25">
    <location>
        <begin position="658"/>
        <end position="711"/>
    </location>
</feature>
<evidence type="ECO:0000259" key="25">
    <source>
        <dbReference type="PROSITE" id="PS50113"/>
    </source>
</evidence>
<dbReference type="SMART" id="SM00388">
    <property type="entry name" value="HisKA"/>
    <property type="match status" value="1"/>
</dbReference>
<dbReference type="CDD" id="cd17546">
    <property type="entry name" value="REC_hyHK_CKI1_RcsC-like"/>
    <property type="match status" value="1"/>
</dbReference>
<dbReference type="SMART" id="SM00387">
    <property type="entry name" value="HATPase_c"/>
    <property type="match status" value="1"/>
</dbReference>
<dbReference type="PROSITE" id="PS50110">
    <property type="entry name" value="RESPONSE_REGULATORY"/>
    <property type="match status" value="1"/>
</dbReference>
<feature type="domain" description="PAC" evidence="25">
    <location>
        <begin position="912"/>
        <end position="965"/>
    </location>
</feature>
<dbReference type="SUPFAM" id="SSF55785">
    <property type="entry name" value="PYP-like sensor domain (PAS domain)"/>
    <property type="match status" value="8"/>
</dbReference>
<reference evidence="26" key="1">
    <citation type="submission" date="2023-11" db="EMBL/GenBank/DDBJ databases">
        <title>Genome sequence of Cyanobacterium aponinum BCRC AL20115.</title>
        <authorList>
            <person name="Chang H.-Y."/>
            <person name="Lin K.-M."/>
            <person name="Hsueh H.-T."/>
            <person name="Chu H.-A."/>
            <person name="Kuo C.-H."/>
        </authorList>
    </citation>
    <scope>NUCLEOTIDE SEQUENCE</scope>
    <source>
        <strain evidence="26">AL20115</strain>
    </source>
</reference>
<dbReference type="PANTHER" id="PTHR43304">
    <property type="entry name" value="PHYTOCHROME-LIKE PROTEIN CPH1"/>
    <property type="match status" value="1"/>
</dbReference>
<name>A0AAF0ZFH9_9CHRO</name>
<feature type="modified residue" description="4-aspartylphosphate" evidence="19">
    <location>
        <position position="1552"/>
    </location>
</feature>
<dbReference type="EC" id="2.7.13.3" evidence="4"/>
<feature type="domain" description="PAC" evidence="25">
    <location>
        <begin position="788"/>
        <end position="840"/>
    </location>
</feature>
<evidence type="ECO:0000256" key="11">
    <source>
        <dbReference type="ARBA" id="ARBA00022741"/>
    </source>
</evidence>
<dbReference type="InterPro" id="IPR001610">
    <property type="entry name" value="PAC"/>
</dbReference>
<keyword evidence="5" id="KW-1003">Cell membrane</keyword>
<dbReference type="Gene3D" id="3.30.565.10">
    <property type="entry name" value="Histidine kinase-like ATPase, C-terminal domain"/>
    <property type="match status" value="1"/>
</dbReference>
<accession>A0AAF0ZFH9</accession>
<dbReference type="Pfam" id="PF13426">
    <property type="entry name" value="PAS_9"/>
    <property type="match status" value="2"/>
</dbReference>
<dbReference type="FunFam" id="3.30.565.10:FF:000010">
    <property type="entry name" value="Sensor histidine kinase RcsC"/>
    <property type="match status" value="1"/>
</dbReference>
<dbReference type="PANTHER" id="PTHR43304:SF1">
    <property type="entry name" value="PAC DOMAIN-CONTAINING PROTEIN"/>
    <property type="match status" value="1"/>
</dbReference>
<dbReference type="SMART" id="SM00086">
    <property type="entry name" value="PAC"/>
    <property type="match status" value="8"/>
</dbReference>
<organism evidence="26">
    <name type="scientific">Cyanobacterium aponinum AL20115</name>
    <dbReference type="NCBI Taxonomy" id="3090662"/>
    <lineage>
        <taxon>Bacteria</taxon>
        <taxon>Bacillati</taxon>
        <taxon>Cyanobacteriota</taxon>
        <taxon>Cyanophyceae</taxon>
        <taxon>Oscillatoriophycideae</taxon>
        <taxon>Chroococcales</taxon>
        <taxon>Geminocystaceae</taxon>
        <taxon>Cyanobacterium</taxon>
    </lineage>
</organism>
<evidence type="ECO:0000259" key="23">
    <source>
        <dbReference type="PROSITE" id="PS50110"/>
    </source>
</evidence>
<evidence type="ECO:0000256" key="6">
    <source>
        <dbReference type="ARBA" id="ARBA00022519"/>
    </source>
</evidence>
<dbReference type="InterPro" id="IPR035965">
    <property type="entry name" value="PAS-like_dom_sf"/>
</dbReference>
<comment type="catalytic activity">
    <reaction evidence="1">
        <text>ATP + protein L-histidine = ADP + protein N-phospho-L-histidine.</text>
        <dbReference type="EC" id="2.7.13.3"/>
    </reaction>
</comment>
<comment type="similarity">
    <text evidence="3">In the N-terminal section; belongs to the phytochrome family.</text>
</comment>
<keyword evidence="8" id="KW-0808">Transferase</keyword>
<evidence type="ECO:0000313" key="26">
    <source>
        <dbReference type="EMBL" id="WPF90014.1"/>
    </source>
</evidence>
<evidence type="ECO:0000256" key="17">
    <source>
        <dbReference type="ARBA" id="ARBA00023306"/>
    </source>
</evidence>
<keyword evidence="14" id="KW-1133">Transmembrane helix</keyword>
<feature type="coiled-coil region" evidence="20">
    <location>
        <begin position="1210"/>
        <end position="1240"/>
    </location>
</feature>
<evidence type="ECO:0000259" key="24">
    <source>
        <dbReference type="PROSITE" id="PS50112"/>
    </source>
</evidence>
<keyword evidence="9" id="KW-0812">Transmembrane</keyword>
<dbReference type="Pfam" id="PF00512">
    <property type="entry name" value="HisKA"/>
    <property type="match status" value="1"/>
</dbReference>
<dbReference type="InterPro" id="IPR013656">
    <property type="entry name" value="PAS_4"/>
</dbReference>
<dbReference type="SUPFAM" id="SSF52738">
    <property type="entry name" value="Methylesterase CheB, C-terminal domain"/>
    <property type="match status" value="1"/>
</dbReference>
<feature type="domain" description="PAC" evidence="25">
    <location>
        <begin position="268"/>
        <end position="320"/>
    </location>
</feature>
<dbReference type="FunFam" id="2.10.70.100:FF:000001">
    <property type="entry name" value="Sensory transduction histidine kinase"/>
    <property type="match status" value="1"/>
</dbReference>
<keyword evidence="16" id="KW-0472">Membrane</keyword>
<dbReference type="GO" id="GO:0005737">
    <property type="term" value="C:cytoplasm"/>
    <property type="evidence" value="ECO:0007669"/>
    <property type="project" value="InterPro"/>
</dbReference>
<dbReference type="EMBL" id="CP138348">
    <property type="protein sequence ID" value="WPF90014.1"/>
    <property type="molecule type" value="Genomic_DNA"/>
</dbReference>
<evidence type="ECO:0000256" key="1">
    <source>
        <dbReference type="ARBA" id="ARBA00000085"/>
    </source>
</evidence>
<dbReference type="GO" id="GO:0000156">
    <property type="term" value="F:phosphorelay response regulator activity"/>
    <property type="evidence" value="ECO:0007669"/>
    <property type="project" value="InterPro"/>
</dbReference>
<dbReference type="InterPro" id="IPR036890">
    <property type="entry name" value="HATPase_C_sf"/>
</dbReference>
<comment type="subcellular location">
    <subcellularLocation>
        <location evidence="2">Cell inner membrane</location>
        <topology evidence="2">Multi-pass membrane protein</topology>
    </subcellularLocation>
</comment>
<feature type="domain" description="PAS" evidence="24">
    <location>
        <begin position="841"/>
        <end position="894"/>
    </location>
</feature>
<dbReference type="SMART" id="SM00448">
    <property type="entry name" value="REC"/>
    <property type="match status" value="1"/>
</dbReference>
<dbReference type="InterPro" id="IPR004358">
    <property type="entry name" value="Sig_transdc_His_kin-like_C"/>
</dbReference>
<keyword evidence="15" id="KW-0902">Two-component regulatory system</keyword>
<feature type="domain" description="Histidine kinase" evidence="22">
    <location>
        <begin position="1247"/>
        <end position="1474"/>
    </location>
</feature>
<dbReference type="InterPro" id="IPR036097">
    <property type="entry name" value="HisK_dim/P_sf"/>
</dbReference>
<dbReference type="PRINTS" id="PR00344">
    <property type="entry name" value="BCTRLSENSOR"/>
</dbReference>
<dbReference type="PROSITE" id="PS50112">
    <property type="entry name" value="PAS"/>
    <property type="match status" value="7"/>
</dbReference>
<dbReference type="CDD" id="cd00082">
    <property type="entry name" value="HisKA"/>
    <property type="match status" value="1"/>
</dbReference>
<evidence type="ECO:0000256" key="12">
    <source>
        <dbReference type="ARBA" id="ARBA00022777"/>
    </source>
</evidence>
<protein>
    <recommendedName>
        <fullName evidence="18">Circadian input-output histidine kinase CikA</fullName>
        <ecNumber evidence="4">2.7.13.3</ecNumber>
    </recommendedName>
</protein>
<dbReference type="Pfam" id="PF08447">
    <property type="entry name" value="PAS_3"/>
    <property type="match status" value="4"/>
</dbReference>
<feature type="domain" description="PAS" evidence="24">
    <location>
        <begin position="450"/>
        <end position="498"/>
    </location>
</feature>
<evidence type="ECO:0000259" key="22">
    <source>
        <dbReference type="PROSITE" id="PS50109"/>
    </source>
</evidence>
<evidence type="ECO:0000256" key="8">
    <source>
        <dbReference type="ARBA" id="ARBA00022679"/>
    </source>
</evidence>
<dbReference type="PROSITE" id="PS50109">
    <property type="entry name" value="HIS_KIN"/>
    <property type="match status" value="1"/>
</dbReference>
<evidence type="ECO:0000256" key="7">
    <source>
        <dbReference type="ARBA" id="ARBA00022553"/>
    </source>
</evidence>
<sequence length="1627" mass="186786">MMEQFYLVIPNISFENYNYLEELLANLSSLFVAQNISIIITQHGASSFSYGDGYDLDSFMDYSNYHLVKPTTSNSIEVGGIYLLSNNHKYVVKDGFLKKIDAEEAIALPFNFPNDILLDSLAQEQATKTFAIKLSSETEDGKRGLQILKSAGGIIFNPSQTPQQIATEIKQIIEKKRSPFSQISQQKPFKSKNKISQKYFQENILRDTDNILIATDLNGIITDWNHRAEEVYGYSKQEAIGQPVGIIYYDSETPTKDIIPVLLERGNYQLELACRHKNGNVVHVELRLSVVKDKQDQVIGLLGVSKDITQKKQIELENQRLRERLNFILENTPATIYSSQIEENYQYTYVSKGVENLLGYSPQYLLEKKDFLQKNINPHDASRVFAEITDLFEHGYLKREYRLRHRDGHYIWVRDELVLVKDDFGNPVEVVGYFTDISERKRQEAEKAKVIADIKDLYNNAPCGYHSLDQEGKFIRVNDTELTWLGYRREEMIGKPFISFLSEKSRIIFENIFPLMRQKGWLKYIKDSELEMVAKDGSILPVLISTQIITDDRGNYLQSRSTIIDISERKRAELDRLEQEKWLRSLIETIPGIVYLYDMTSKTHLYMSNYALTCLGYETEKIKTMGGNFVSQLMHPEDFRRFEEHLAKLHRSKSEDVIDFEYRMRHANGNWLWFYSRDLVFQRDSQGQILQILGTALDITSRKQAEQEIIALKKRFAYLLNSCPTVIYSSQAHEDYKCNFISKRVFPVLGYTPIDFTNHPTLWQELLHPEDKERVFADVEQLFISNFITHEYRLRHKDGHYIWVADELILVRDNRGEPKEIIGHFTDITQRKVIEQRLLDSEAKLQAILNFSPSVIYVKDLQGKHTLVNQAFLDLFNRNLEDIVGKTNEEIFELDIARKLTFNDQQLIESGRFEQFEETVLSNGEKRYFLSDKFVLRNLAGEIYGICGMSTDITDRINTEKALQESKNLLDTILKTLPIGVFWKDNQLVYLGMNSAAAQILGIDNPEMIIGKTDADLPWDEITVQKIQEEDLQVIGSGDSFLLKLQRVSLRDNRNIWLETSKVPMRNLKGRLIGILGIAQDITERLEAENQLKDLTHRLRVALKAGAYGIWELDLKSLSLHWDQQMYEIFGMGERQSSLTYADFIACVYHEDVSLIENKFALVVKEEKDFVAKFRIIKPDGEIRWIKAIAQIQRDREGNPATLVGINSDITEEKKAQEELHQKNQQLQIATEKAEIANRSKSEFLANMSHELRTPLNAILGMTEILQDQVYGEINPRQSKALKTIETAGSHLLSLINDILDLAKIESNRLELEIKPLNVKEICYYSLSFLRQQALKKNIKITSQIPENLTPLMADERRTGQVLINLLNNAVKFTPEGGKVTLKVSVISEEDKEITKNYLRFAIEDTGIGIKKEDTSKLFQSFVQLDASLNRQFEGTGLGLVLVKQILDLHGGKVELTSELGVGSCFMVDFPYELDQQNSDVSPEKSKDLSPQNSQEEKNQQISILLVDDNYPNLLTTSSYLEANGFSLVCANSGEEALNILDTHHPDLIITDIQMPNISGIELIKIIRQNPLLDQCKIIVLTALAMKGDEQKCLEAGADMYLSKPIRLKELNLKIRELSLVSVEDSR</sequence>
<dbReference type="Gene3D" id="3.40.50.180">
    <property type="entry name" value="Methylesterase CheB, C-terminal domain"/>
    <property type="match status" value="1"/>
</dbReference>
<feature type="domain" description="PAC" evidence="25">
    <location>
        <begin position="526"/>
        <end position="578"/>
    </location>
</feature>
<dbReference type="InterPro" id="IPR013655">
    <property type="entry name" value="PAS_fold_3"/>
</dbReference>
<dbReference type="RefSeq" id="WP_320002133.1">
    <property type="nucleotide sequence ID" value="NZ_CP138348.1"/>
</dbReference>
<evidence type="ECO:0000256" key="21">
    <source>
        <dbReference type="SAM" id="MobiDB-lite"/>
    </source>
</evidence>
<keyword evidence="12" id="KW-0418">Kinase</keyword>
<keyword evidence="20" id="KW-0175">Coiled coil</keyword>
<dbReference type="InterPro" id="IPR011006">
    <property type="entry name" value="CheY-like_superfamily"/>
</dbReference>
<evidence type="ECO:0000256" key="3">
    <source>
        <dbReference type="ARBA" id="ARBA00006402"/>
    </source>
</evidence>
<evidence type="ECO:0000256" key="9">
    <source>
        <dbReference type="ARBA" id="ARBA00022692"/>
    </source>
</evidence>
<dbReference type="Gene3D" id="3.30.450.20">
    <property type="entry name" value="PAS domain"/>
    <property type="match status" value="8"/>
</dbReference>
<dbReference type="CDD" id="cd00130">
    <property type="entry name" value="PAS"/>
    <property type="match status" value="7"/>
</dbReference>
<keyword evidence="10" id="KW-0677">Repeat</keyword>
<dbReference type="SUPFAM" id="SSF55874">
    <property type="entry name" value="ATPase domain of HSP90 chaperone/DNA topoisomerase II/histidine kinase"/>
    <property type="match status" value="1"/>
</dbReference>
<feature type="domain" description="PAS" evidence="24">
    <location>
        <begin position="712"/>
        <end position="786"/>
    </location>
</feature>
<dbReference type="InterPro" id="IPR001789">
    <property type="entry name" value="Sig_transdc_resp-reg_receiver"/>
</dbReference>
<dbReference type="Gene3D" id="3.40.50.2300">
    <property type="match status" value="1"/>
</dbReference>
<dbReference type="SUPFAM" id="SSF47384">
    <property type="entry name" value="Homodimeric domain of signal transducing histidine kinase"/>
    <property type="match status" value="1"/>
</dbReference>
<evidence type="ECO:0000256" key="20">
    <source>
        <dbReference type="SAM" id="Coils"/>
    </source>
</evidence>
<dbReference type="InterPro" id="IPR052162">
    <property type="entry name" value="Sensor_kinase/Photoreceptor"/>
</dbReference>
<evidence type="ECO:0000256" key="14">
    <source>
        <dbReference type="ARBA" id="ARBA00022989"/>
    </source>
</evidence>
<proteinExistence type="inferred from homology"/>
<dbReference type="GO" id="GO:0006935">
    <property type="term" value="P:chemotaxis"/>
    <property type="evidence" value="ECO:0007669"/>
    <property type="project" value="InterPro"/>
</dbReference>
<evidence type="ECO:0000256" key="2">
    <source>
        <dbReference type="ARBA" id="ARBA00004429"/>
    </source>
</evidence>
<dbReference type="InterPro" id="IPR003594">
    <property type="entry name" value="HATPase_dom"/>
</dbReference>
<feature type="domain" description="PAS" evidence="24">
    <location>
        <begin position="579"/>
        <end position="653"/>
    </location>
</feature>
<dbReference type="Pfam" id="PF01339">
    <property type="entry name" value="CheB_methylest"/>
    <property type="match status" value="1"/>
</dbReference>
<dbReference type="Pfam" id="PF02518">
    <property type="entry name" value="HATPase_c"/>
    <property type="match status" value="1"/>
</dbReference>
<evidence type="ECO:0000256" key="13">
    <source>
        <dbReference type="ARBA" id="ARBA00022840"/>
    </source>
</evidence>
<dbReference type="InterPro" id="IPR005467">
    <property type="entry name" value="His_kinase_dom"/>
</dbReference>
<dbReference type="SMART" id="SM00091">
    <property type="entry name" value="PAS"/>
    <property type="match status" value="8"/>
</dbReference>
<dbReference type="InterPro" id="IPR000014">
    <property type="entry name" value="PAS"/>
</dbReference>
<dbReference type="Gene3D" id="2.10.70.100">
    <property type="match status" value="1"/>
</dbReference>
<evidence type="ECO:0000256" key="16">
    <source>
        <dbReference type="ARBA" id="ARBA00023136"/>
    </source>
</evidence>
<dbReference type="GO" id="GO:0000155">
    <property type="term" value="F:phosphorelay sensor kinase activity"/>
    <property type="evidence" value="ECO:0007669"/>
    <property type="project" value="InterPro"/>
</dbReference>
<keyword evidence="13" id="KW-0067">ATP-binding</keyword>
<feature type="domain" description="PAC" evidence="25">
    <location>
        <begin position="1170"/>
        <end position="1222"/>
    </location>
</feature>
<dbReference type="PROSITE" id="PS50113">
    <property type="entry name" value="PAC"/>
    <property type="match status" value="8"/>
</dbReference>
<dbReference type="Pfam" id="PF08448">
    <property type="entry name" value="PAS_4"/>
    <property type="match status" value="2"/>
</dbReference>
<gene>
    <name evidence="26" type="ORF">SAY89_07045</name>
</gene>
<dbReference type="GO" id="GO:0005886">
    <property type="term" value="C:plasma membrane"/>
    <property type="evidence" value="ECO:0007669"/>
    <property type="project" value="UniProtKB-SubCell"/>
</dbReference>
<feature type="domain" description="PAC" evidence="25">
    <location>
        <begin position="1039"/>
        <end position="1094"/>
    </location>
</feature>
<feature type="domain" description="Response regulatory" evidence="23">
    <location>
        <begin position="1503"/>
        <end position="1619"/>
    </location>
</feature>
<feature type="region of interest" description="Disordered" evidence="21">
    <location>
        <begin position="1477"/>
        <end position="1497"/>
    </location>
</feature>
<dbReference type="GO" id="GO:0008984">
    <property type="term" value="F:protein-glutamate methylesterase activity"/>
    <property type="evidence" value="ECO:0007669"/>
    <property type="project" value="InterPro"/>
</dbReference>
<evidence type="ECO:0000256" key="4">
    <source>
        <dbReference type="ARBA" id="ARBA00012438"/>
    </source>
</evidence>
<dbReference type="CDD" id="cd16922">
    <property type="entry name" value="HATPase_EvgS-ArcB-TorS-like"/>
    <property type="match status" value="1"/>
</dbReference>
<evidence type="ECO:0000256" key="19">
    <source>
        <dbReference type="PROSITE-ProRule" id="PRU00169"/>
    </source>
</evidence>
<dbReference type="Pfam" id="PF00072">
    <property type="entry name" value="Response_reg"/>
    <property type="match status" value="1"/>
</dbReference>
<evidence type="ECO:0000256" key="10">
    <source>
        <dbReference type="ARBA" id="ARBA00022737"/>
    </source>
</evidence>
<keyword evidence="11" id="KW-0547">Nucleotide-binding</keyword>
<feature type="coiled-coil region" evidence="20">
    <location>
        <begin position="1078"/>
        <end position="1105"/>
    </location>
</feature>
<dbReference type="InterPro" id="IPR000673">
    <property type="entry name" value="Sig_transdc_resp-reg_Me-estase"/>
</dbReference>
<feature type="domain" description="PAS" evidence="24">
    <location>
        <begin position="321"/>
        <end position="395"/>
    </location>
</feature>
<feature type="domain" description="PAS" evidence="24">
    <location>
        <begin position="966"/>
        <end position="1009"/>
    </location>
</feature>
<keyword evidence="17" id="KW-0131">Cell cycle</keyword>
<dbReference type="InterPro" id="IPR003661">
    <property type="entry name" value="HisK_dim/P_dom"/>
</dbReference>
<dbReference type="InterPro" id="IPR000700">
    <property type="entry name" value="PAS-assoc_C"/>
</dbReference>